<reference evidence="1 2" key="1">
    <citation type="submission" date="2023-04" db="EMBL/GenBank/DDBJ databases">
        <title>Forest soil microbial communities from Buena Vista Peninsula, Colon Province, Panama.</title>
        <authorList>
            <person name="Bouskill N."/>
        </authorList>
    </citation>
    <scope>NUCLEOTIDE SEQUENCE [LARGE SCALE GENOMIC DNA]</scope>
    <source>
        <strain evidence="1 2">GGS1</strain>
    </source>
</reference>
<keyword evidence="2" id="KW-1185">Reference proteome</keyword>
<dbReference type="EMBL" id="JARXVH010000028">
    <property type="protein sequence ID" value="MDH6221996.1"/>
    <property type="molecule type" value="Genomic_DNA"/>
</dbReference>
<organism evidence="1 2">
    <name type="scientific">Streptomyces pseudovenezuelae</name>
    <dbReference type="NCBI Taxonomy" id="67350"/>
    <lineage>
        <taxon>Bacteria</taxon>
        <taxon>Bacillati</taxon>
        <taxon>Actinomycetota</taxon>
        <taxon>Actinomycetes</taxon>
        <taxon>Kitasatosporales</taxon>
        <taxon>Streptomycetaceae</taxon>
        <taxon>Streptomyces</taxon>
        <taxon>Streptomyces aurantiacus group</taxon>
    </lineage>
</organism>
<evidence type="ECO:0000313" key="1">
    <source>
        <dbReference type="EMBL" id="MDH6221996.1"/>
    </source>
</evidence>
<gene>
    <name evidence="1" type="ORF">M2283_009343</name>
</gene>
<dbReference type="Proteomes" id="UP001160499">
    <property type="component" value="Unassembled WGS sequence"/>
</dbReference>
<proteinExistence type="predicted"/>
<evidence type="ECO:0000313" key="2">
    <source>
        <dbReference type="Proteomes" id="UP001160499"/>
    </source>
</evidence>
<name>A0ABT6M1X9_9ACTN</name>
<sequence length="39" mass="4353">MAQREALCHTVQVQRGPFALARFQGGSSALSRRVRLRTP</sequence>
<protein>
    <submittedName>
        <fullName evidence="1">Uncharacterized protein</fullName>
    </submittedName>
</protein>
<comment type="caution">
    <text evidence="1">The sequence shown here is derived from an EMBL/GenBank/DDBJ whole genome shotgun (WGS) entry which is preliminary data.</text>
</comment>
<accession>A0ABT6M1X9</accession>